<evidence type="ECO:0000313" key="1">
    <source>
        <dbReference type="EMBL" id="MCP2262434.1"/>
    </source>
</evidence>
<reference evidence="1 2" key="1">
    <citation type="submission" date="2022-06" db="EMBL/GenBank/DDBJ databases">
        <title>Genomic Encyclopedia of Archaeal and Bacterial Type Strains, Phase II (KMG-II): from individual species to whole genera.</title>
        <authorList>
            <person name="Goeker M."/>
        </authorList>
    </citation>
    <scope>NUCLEOTIDE SEQUENCE [LARGE SCALE GENOMIC DNA]</scope>
    <source>
        <strain evidence="1 2">DSM 40477</strain>
    </source>
</reference>
<dbReference type="SUPFAM" id="SSF55144">
    <property type="entry name" value="LigT-like"/>
    <property type="match status" value="1"/>
</dbReference>
<sequence length="174" mass="19270">MALGVCALFDRRTERALRGLWDRLEERGVPTLRTHTHGQHHPHMSYVVLLEWDVDEVRAAVDALPDHGPFTITFDAMGAFRRGRISLVPAVPEDLVARQRAVLAAVRGTGAFVHQHYEAGRWLPHCSLAPRAQLGQLPLVAAAVYDILPLTTEVVRAALINSATGELWPLRVIP</sequence>
<organism evidence="1 2">
    <name type="scientific">Streptoalloteichus tenebrarius (strain ATCC 17920 / DSM 40477 / JCM 4838 / CBS 697.72 / NBRC 16177 / NCIMB 11028 / NRRL B-12390 / A12253. 1 / ISP 5477)</name>
    <name type="common">Streptomyces tenebrarius</name>
    <dbReference type="NCBI Taxonomy" id="1933"/>
    <lineage>
        <taxon>Bacteria</taxon>
        <taxon>Bacillati</taxon>
        <taxon>Actinomycetota</taxon>
        <taxon>Actinomycetes</taxon>
        <taxon>Pseudonocardiales</taxon>
        <taxon>Pseudonocardiaceae</taxon>
        <taxon>Streptoalloteichus</taxon>
    </lineage>
</organism>
<dbReference type="Proteomes" id="UP001205311">
    <property type="component" value="Unassembled WGS sequence"/>
</dbReference>
<comment type="caution">
    <text evidence="1">The sequence shown here is derived from an EMBL/GenBank/DDBJ whole genome shotgun (WGS) entry which is preliminary data.</text>
</comment>
<dbReference type="Gene3D" id="3.90.1140.10">
    <property type="entry name" value="Cyclic phosphodiesterase"/>
    <property type="match status" value="1"/>
</dbReference>
<evidence type="ECO:0000313" key="2">
    <source>
        <dbReference type="Proteomes" id="UP001205311"/>
    </source>
</evidence>
<accession>A0ABT1I3W5</accession>
<dbReference type="EMBL" id="JAMTCP010000069">
    <property type="protein sequence ID" value="MCP2262434.1"/>
    <property type="molecule type" value="Genomic_DNA"/>
</dbReference>
<dbReference type="GO" id="GO:0016874">
    <property type="term" value="F:ligase activity"/>
    <property type="evidence" value="ECO:0007669"/>
    <property type="project" value="UniProtKB-KW"/>
</dbReference>
<keyword evidence="1" id="KW-0436">Ligase</keyword>
<proteinExistence type="predicted"/>
<name>A0ABT1I3W5_STRSD</name>
<dbReference type="RefSeq" id="WP_253674601.1">
    <property type="nucleotide sequence ID" value="NZ_JAMTCP010000069.1"/>
</dbReference>
<dbReference type="InterPro" id="IPR009097">
    <property type="entry name" value="Cyclic_Pdiesterase"/>
</dbReference>
<dbReference type="Pfam" id="PF13563">
    <property type="entry name" value="2_5_RNA_ligase2"/>
    <property type="match status" value="1"/>
</dbReference>
<keyword evidence="2" id="KW-1185">Reference proteome</keyword>
<protein>
    <submittedName>
        <fullName evidence="1">2'-5' RNA ligase</fullName>
    </submittedName>
</protein>
<gene>
    <name evidence="1" type="ORF">LX15_006171</name>
</gene>